<dbReference type="GO" id="GO:0017177">
    <property type="term" value="C:glucosidase II complex"/>
    <property type="evidence" value="ECO:0007669"/>
    <property type="project" value="TreeGrafter"/>
</dbReference>
<dbReference type="Pfam" id="PF13015">
    <property type="entry name" value="PRKCSH_1"/>
    <property type="match status" value="1"/>
</dbReference>
<dbReference type="InterPro" id="IPR009011">
    <property type="entry name" value="Man6P_isomerase_rcpt-bd_dom_sf"/>
</dbReference>
<dbReference type="InterPro" id="IPR028146">
    <property type="entry name" value="PRKCSH_N"/>
</dbReference>
<dbReference type="PANTHER" id="PTHR12630">
    <property type="entry name" value="N-LINKED OLIGOSACCHARIDE PROCESSING"/>
    <property type="match status" value="1"/>
</dbReference>
<dbReference type="EMBL" id="OU900094">
    <property type="protein sequence ID" value="CAG9853820.1"/>
    <property type="molecule type" value="Genomic_DNA"/>
</dbReference>
<feature type="compositionally biased region" description="Acidic residues" evidence="7">
    <location>
        <begin position="312"/>
        <end position="356"/>
    </location>
</feature>
<accession>A0A9N9XJ86</accession>
<dbReference type="InterPro" id="IPR039794">
    <property type="entry name" value="Gtb1-like"/>
</dbReference>
<feature type="compositionally biased region" description="Basic and acidic residues" evidence="7">
    <location>
        <begin position="302"/>
        <end position="311"/>
    </location>
</feature>
<dbReference type="SUPFAM" id="SSF50911">
    <property type="entry name" value="Mannose 6-phosphate receptor domain"/>
    <property type="match status" value="1"/>
</dbReference>
<dbReference type="AlphaFoldDB" id="A0A9N9XJ86"/>
<evidence type="ECO:0000313" key="10">
    <source>
        <dbReference type="Proteomes" id="UP001153712"/>
    </source>
</evidence>
<dbReference type="Pfam" id="PF12999">
    <property type="entry name" value="PRKCSH-like"/>
    <property type="match status" value="1"/>
</dbReference>
<dbReference type="InterPro" id="IPR036607">
    <property type="entry name" value="PRKCSH"/>
</dbReference>
<feature type="coiled-coil region" evidence="6">
    <location>
        <begin position="133"/>
        <end position="228"/>
    </location>
</feature>
<name>A0A9N9XJ86_PHYSR</name>
<keyword evidence="3" id="KW-0256">Endoplasmic reticulum</keyword>
<dbReference type="InterPro" id="IPR018247">
    <property type="entry name" value="EF_Hand_1_Ca_BS"/>
</dbReference>
<dbReference type="GO" id="GO:0006491">
    <property type="term" value="P:N-glycan processing"/>
    <property type="evidence" value="ECO:0007669"/>
    <property type="project" value="TreeGrafter"/>
</dbReference>
<reference evidence="9" key="1">
    <citation type="submission" date="2022-01" db="EMBL/GenBank/DDBJ databases">
        <authorList>
            <person name="King R."/>
        </authorList>
    </citation>
    <scope>NUCLEOTIDE SEQUENCE</scope>
</reference>
<dbReference type="Proteomes" id="UP001153712">
    <property type="component" value="Chromosome 1"/>
</dbReference>
<keyword evidence="6" id="KW-0175">Coiled coil</keyword>
<keyword evidence="4" id="KW-0106">Calcium</keyword>
<dbReference type="Gene3D" id="2.70.130.10">
    <property type="entry name" value="Mannose-6-phosphate receptor binding domain"/>
    <property type="match status" value="1"/>
</dbReference>
<proteinExistence type="predicted"/>
<gene>
    <name evidence="9" type="ORF">PHYEVI_LOCUS287</name>
</gene>
<dbReference type="InterPro" id="IPR011992">
    <property type="entry name" value="EF-hand-dom_pair"/>
</dbReference>
<dbReference type="PANTHER" id="PTHR12630:SF1">
    <property type="entry name" value="GLUCOSIDASE 2 SUBUNIT BETA"/>
    <property type="match status" value="1"/>
</dbReference>
<dbReference type="PROSITE" id="PS00018">
    <property type="entry name" value="EF_HAND_1"/>
    <property type="match status" value="1"/>
</dbReference>
<keyword evidence="2" id="KW-0732">Signal</keyword>
<evidence type="ECO:0000256" key="5">
    <source>
        <dbReference type="ARBA" id="ARBA00023157"/>
    </source>
</evidence>
<evidence type="ECO:0000313" key="9">
    <source>
        <dbReference type="EMBL" id="CAG9853820.1"/>
    </source>
</evidence>
<organism evidence="9 10">
    <name type="scientific">Phyllotreta striolata</name>
    <name type="common">Striped flea beetle</name>
    <name type="synonym">Crioceris striolata</name>
    <dbReference type="NCBI Taxonomy" id="444603"/>
    <lineage>
        <taxon>Eukaryota</taxon>
        <taxon>Metazoa</taxon>
        <taxon>Ecdysozoa</taxon>
        <taxon>Arthropoda</taxon>
        <taxon>Hexapoda</taxon>
        <taxon>Insecta</taxon>
        <taxon>Pterygota</taxon>
        <taxon>Neoptera</taxon>
        <taxon>Endopterygota</taxon>
        <taxon>Coleoptera</taxon>
        <taxon>Polyphaga</taxon>
        <taxon>Cucujiformia</taxon>
        <taxon>Chrysomeloidea</taxon>
        <taxon>Chrysomelidae</taxon>
        <taxon>Galerucinae</taxon>
        <taxon>Alticini</taxon>
        <taxon>Phyllotreta</taxon>
    </lineage>
</organism>
<evidence type="ECO:0000259" key="8">
    <source>
        <dbReference type="PROSITE" id="PS51914"/>
    </source>
</evidence>
<sequence>MKINVDFIKNTSFIIFIFFCEILTSEVPRPRGVSLSRAALYPPDKDFTCFDGSKTIPFNRVNDDYCDCLDASDEPGTAACAHGIFHCTNAGHKPLNLPSNRVNDGICDCCDGTDEYASETSCHNNCIELGRSAREAAQRRAELIKAGKQLRAELSQKGILLKQEKQVKLTELQKNKEEAEKLKAEKEALKNEIEELEASALEYYTKLENEAKQKREEEEAAANKAEAIEAFNRYDSNQDGWLDVSEMKTRSTFDRDRNGEVSDEEAKFFLNLQESVQVETFINDCWKLVKPFVSMEASNLKMPEEKEKGDVEEATEAEDMQESEDVEEQNQEDEEHEDYEDEEESANQEQVEEPEAVQEPSKIEYDPETQQLVDKANQARRDFQDVERQVRDIESEINDIQSYLTKDFGYEEEFAPLEGQCFEYDDHEYTYRLCPFDRATQQPKSGAAETRLGSWGQWSGPESNKYEQMTYDKGQSCWNGPTRSTIVRISCSSENKILSVSEPNKCEYLFDFVTPSACYEAPADATEDLHDEL</sequence>
<dbReference type="OrthoDB" id="28322at2759"/>
<evidence type="ECO:0000256" key="1">
    <source>
        <dbReference type="ARBA" id="ARBA00022387"/>
    </source>
</evidence>
<evidence type="ECO:0000256" key="2">
    <source>
        <dbReference type="ARBA" id="ARBA00022729"/>
    </source>
</evidence>
<dbReference type="PROSITE" id="PS51914">
    <property type="entry name" value="MRH"/>
    <property type="match status" value="1"/>
</dbReference>
<keyword evidence="10" id="KW-1185">Reference proteome</keyword>
<evidence type="ECO:0000256" key="7">
    <source>
        <dbReference type="SAM" id="MobiDB-lite"/>
    </source>
</evidence>
<evidence type="ECO:0000256" key="3">
    <source>
        <dbReference type="ARBA" id="ARBA00022824"/>
    </source>
</evidence>
<dbReference type="InterPro" id="IPR044865">
    <property type="entry name" value="MRH_dom"/>
</dbReference>
<evidence type="ECO:0000256" key="6">
    <source>
        <dbReference type="SAM" id="Coils"/>
    </source>
</evidence>
<evidence type="ECO:0000256" key="4">
    <source>
        <dbReference type="ARBA" id="ARBA00022837"/>
    </source>
</evidence>
<keyword evidence="5" id="KW-1015">Disulfide bond</keyword>
<protein>
    <recommendedName>
        <fullName evidence="1">Glucosidase 2 subunit beta</fullName>
    </recommendedName>
</protein>
<feature type="region of interest" description="Disordered" evidence="7">
    <location>
        <begin position="301"/>
        <end position="367"/>
    </location>
</feature>
<feature type="domain" description="MRH" evidence="8">
    <location>
        <begin position="419"/>
        <end position="520"/>
    </location>
</feature>
<dbReference type="SUPFAM" id="SSF47473">
    <property type="entry name" value="EF-hand"/>
    <property type="match status" value="1"/>
</dbReference>